<dbReference type="SUPFAM" id="SSF48452">
    <property type="entry name" value="TPR-like"/>
    <property type="match status" value="1"/>
</dbReference>
<name>A0A161SP39_9BACL</name>
<dbReference type="Gene3D" id="1.25.40.10">
    <property type="entry name" value="Tetratricopeptide repeat domain"/>
    <property type="match status" value="1"/>
</dbReference>
<organism evidence="2 3">
    <name type="scientific">Bhargavaea cecembensis</name>
    <dbReference type="NCBI Taxonomy" id="394098"/>
    <lineage>
        <taxon>Bacteria</taxon>
        <taxon>Bacillati</taxon>
        <taxon>Bacillota</taxon>
        <taxon>Bacilli</taxon>
        <taxon>Bacillales</taxon>
        <taxon>Caryophanaceae</taxon>
        <taxon>Bhargavaea</taxon>
    </lineage>
</organism>
<gene>
    <name evidence="2" type="ORF">AV656_01465</name>
</gene>
<dbReference type="AlphaFoldDB" id="A0A161SP39"/>
<accession>A0A161SP39</accession>
<feature type="region of interest" description="Disordered" evidence="1">
    <location>
        <begin position="142"/>
        <end position="175"/>
    </location>
</feature>
<evidence type="ECO:0000313" key="2">
    <source>
        <dbReference type="EMBL" id="KZE39973.1"/>
    </source>
</evidence>
<sequence>MRRKRRQLRKHGKVIVMPGTFERLMDDGLRAVSEERYDDAVPLIRQALSYEAGHANLLGALTVSLYELREYTEAKEAATRYLQAGPANYIEAMELYLSICIQLRDYDEVEDTISALLDEGIIPPDRREKFLYLQGLNRRLMDRYDEPPETPDKPPGLDEFLSLPEGEQHSRLSSVPDHELPAWGEFLAALAAHEDASPLLKTYSLVLLAGIGYSSPVTVRKFGTEETVDPARLPGPEDMQKAGEVEAILKEQFAQDPSKEQIAAQLLRTYRFTAYPFEWPGLSAEEVADAYHTYIESLFDGTDAGAHPVIDLINKIELFHNRRQL</sequence>
<protein>
    <submittedName>
        <fullName evidence="2">Uncharacterized protein</fullName>
    </submittedName>
</protein>
<proteinExistence type="predicted"/>
<dbReference type="Pfam" id="PF14559">
    <property type="entry name" value="TPR_19"/>
    <property type="match status" value="1"/>
</dbReference>
<feature type="compositionally biased region" description="Basic and acidic residues" evidence="1">
    <location>
        <begin position="142"/>
        <end position="156"/>
    </location>
</feature>
<dbReference type="EMBL" id="LQNT01000001">
    <property type="protein sequence ID" value="KZE39973.1"/>
    <property type="molecule type" value="Genomic_DNA"/>
</dbReference>
<dbReference type="InterPro" id="IPR011990">
    <property type="entry name" value="TPR-like_helical_dom_sf"/>
</dbReference>
<feature type="compositionally biased region" description="Basic and acidic residues" evidence="1">
    <location>
        <begin position="166"/>
        <end position="175"/>
    </location>
</feature>
<evidence type="ECO:0000313" key="3">
    <source>
        <dbReference type="Proteomes" id="UP000076490"/>
    </source>
</evidence>
<comment type="caution">
    <text evidence="2">The sequence shown here is derived from an EMBL/GenBank/DDBJ whole genome shotgun (WGS) entry which is preliminary data.</text>
</comment>
<reference evidence="2 3" key="1">
    <citation type="submission" date="2016-01" db="EMBL/GenBank/DDBJ databases">
        <title>Whole genome sequencing of Bhargavaea cecembensis T14.</title>
        <authorList>
            <person name="Hong K.W."/>
        </authorList>
    </citation>
    <scope>NUCLEOTIDE SEQUENCE [LARGE SCALE GENOMIC DNA]</scope>
    <source>
        <strain evidence="2 3">T14</strain>
    </source>
</reference>
<evidence type="ECO:0000256" key="1">
    <source>
        <dbReference type="SAM" id="MobiDB-lite"/>
    </source>
</evidence>
<dbReference type="OrthoDB" id="2364593at2"/>
<dbReference type="RefSeq" id="WP_063178105.1">
    <property type="nucleotide sequence ID" value="NZ_LQNT01000001.1"/>
</dbReference>
<dbReference type="Proteomes" id="UP000076490">
    <property type="component" value="Unassembled WGS sequence"/>
</dbReference>
<dbReference type="SUPFAM" id="SSF116965">
    <property type="entry name" value="Hypothetical protein MPN330"/>
    <property type="match status" value="1"/>
</dbReference>